<keyword evidence="3" id="KW-1185">Reference proteome</keyword>
<name>A0ABQ4J1U6_9ACTN</name>
<accession>A0ABQ4J1U6</accession>
<dbReference type="Pfam" id="PF12867">
    <property type="entry name" value="DinB_2"/>
    <property type="match status" value="1"/>
</dbReference>
<dbReference type="InterPro" id="IPR034660">
    <property type="entry name" value="DinB/YfiT-like"/>
</dbReference>
<sequence>MAQKQIVEFVDRDLQGARFDRSTLAGAVMRGVDVRGLDIDAPWLADGPLLVNGVDIVPFVEDELNRRFPGRELKRAEDPEGLRVAWAALEKAWAAAVERATAMPAGAVDVSVGGEWSFAQTLRHLAFATDAWLGKAVLCLPQPFHPLGQPHAEYALDGSDMSIFASGQPGLAEVLDLRAERQAMVREFLATATPELLAEPRRSPWSAQSEVSVLRCLHVIFGEEWEHLRFALRDLMTIGTARADG</sequence>
<dbReference type="Proteomes" id="UP000643165">
    <property type="component" value="Unassembled WGS sequence"/>
</dbReference>
<feature type="domain" description="DinB-like" evidence="1">
    <location>
        <begin position="88"/>
        <end position="230"/>
    </location>
</feature>
<protein>
    <recommendedName>
        <fullName evidence="1">DinB-like domain-containing protein</fullName>
    </recommendedName>
</protein>
<gene>
    <name evidence="2" type="ORF">Vlu01_47530</name>
</gene>
<comment type="caution">
    <text evidence="2">The sequence shown here is derived from an EMBL/GenBank/DDBJ whole genome shotgun (WGS) entry which is preliminary data.</text>
</comment>
<dbReference type="EMBL" id="BOPB01000030">
    <property type="protein sequence ID" value="GIJ24129.1"/>
    <property type="molecule type" value="Genomic_DNA"/>
</dbReference>
<dbReference type="RefSeq" id="WP_204003439.1">
    <property type="nucleotide sequence ID" value="NZ_BOPB01000030.1"/>
</dbReference>
<proteinExistence type="predicted"/>
<evidence type="ECO:0000313" key="2">
    <source>
        <dbReference type="EMBL" id="GIJ24129.1"/>
    </source>
</evidence>
<dbReference type="SUPFAM" id="SSF109854">
    <property type="entry name" value="DinB/YfiT-like putative metalloenzymes"/>
    <property type="match status" value="1"/>
</dbReference>
<reference evidence="2 3" key="1">
    <citation type="submission" date="2021-01" db="EMBL/GenBank/DDBJ databases">
        <title>Whole genome shotgun sequence of Verrucosispora lutea NBRC 106530.</title>
        <authorList>
            <person name="Komaki H."/>
            <person name="Tamura T."/>
        </authorList>
    </citation>
    <scope>NUCLEOTIDE SEQUENCE [LARGE SCALE GENOMIC DNA]</scope>
    <source>
        <strain evidence="2 3">NBRC 106530</strain>
    </source>
</reference>
<evidence type="ECO:0000313" key="3">
    <source>
        <dbReference type="Proteomes" id="UP000643165"/>
    </source>
</evidence>
<dbReference type="InterPro" id="IPR024775">
    <property type="entry name" value="DinB-like"/>
</dbReference>
<dbReference type="Gene3D" id="1.20.120.450">
    <property type="entry name" value="dinb family like domain"/>
    <property type="match status" value="1"/>
</dbReference>
<evidence type="ECO:0000259" key="1">
    <source>
        <dbReference type="Pfam" id="PF12867"/>
    </source>
</evidence>
<organism evidence="2 3">
    <name type="scientific">Micromonospora lutea</name>
    <dbReference type="NCBI Taxonomy" id="419825"/>
    <lineage>
        <taxon>Bacteria</taxon>
        <taxon>Bacillati</taxon>
        <taxon>Actinomycetota</taxon>
        <taxon>Actinomycetes</taxon>
        <taxon>Micromonosporales</taxon>
        <taxon>Micromonosporaceae</taxon>
        <taxon>Micromonospora</taxon>
    </lineage>
</organism>